<keyword evidence="3" id="KW-1185">Reference proteome</keyword>
<dbReference type="AlphaFoldDB" id="A0AAV4U1K4"/>
<feature type="transmembrane region" description="Helical" evidence="1">
    <location>
        <begin position="34"/>
        <end position="53"/>
    </location>
</feature>
<evidence type="ECO:0000313" key="3">
    <source>
        <dbReference type="Proteomes" id="UP001054837"/>
    </source>
</evidence>
<sequence>MLKQFRYKLISSPSLVKEEVEVTFTTPRRRPYRLVVLITGAGSMAGALSSWLFSETFSKRTHPPCVPSKKKYDTVSHAKEVHYYRKRHAFTRLGRYSEGLDRS</sequence>
<reference evidence="2 3" key="1">
    <citation type="submission" date="2021-06" db="EMBL/GenBank/DDBJ databases">
        <title>Caerostris darwini draft genome.</title>
        <authorList>
            <person name="Kono N."/>
            <person name="Arakawa K."/>
        </authorList>
    </citation>
    <scope>NUCLEOTIDE SEQUENCE [LARGE SCALE GENOMIC DNA]</scope>
</reference>
<comment type="caution">
    <text evidence="2">The sequence shown here is derived from an EMBL/GenBank/DDBJ whole genome shotgun (WGS) entry which is preliminary data.</text>
</comment>
<keyword evidence="1" id="KW-0472">Membrane</keyword>
<evidence type="ECO:0000256" key="1">
    <source>
        <dbReference type="SAM" id="Phobius"/>
    </source>
</evidence>
<protein>
    <submittedName>
        <fullName evidence="2">Uncharacterized protein</fullName>
    </submittedName>
</protein>
<keyword evidence="1" id="KW-1133">Transmembrane helix</keyword>
<proteinExistence type="predicted"/>
<organism evidence="2 3">
    <name type="scientific">Caerostris darwini</name>
    <dbReference type="NCBI Taxonomy" id="1538125"/>
    <lineage>
        <taxon>Eukaryota</taxon>
        <taxon>Metazoa</taxon>
        <taxon>Ecdysozoa</taxon>
        <taxon>Arthropoda</taxon>
        <taxon>Chelicerata</taxon>
        <taxon>Arachnida</taxon>
        <taxon>Araneae</taxon>
        <taxon>Araneomorphae</taxon>
        <taxon>Entelegynae</taxon>
        <taxon>Araneoidea</taxon>
        <taxon>Araneidae</taxon>
        <taxon>Caerostris</taxon>
    </lineage>
</organism>
<gene>
    <name evidence="2" type="ORF">CDAR_424821</name>
</gene>
<evidence type="ECO:0000313" key="2">
    <source>
        <dbReference type="EMBL" id="GIY51679.1"/>
    </source>
</evidence>
<keyword evidence="1" id="KW-0812">Transmembrane</keyword>
<name>A0AAV4U1K4_9ARAC</name>
<accession>A0AAV4U1K4</accession>
<dbReference type="Proteomes" id="UP001054837">
    <property type="component" value="Unassembled WGS sequence"/>
</dbReference>
<dbReference type="EMBL" id="BPLQ01010577">
    <property type="protein sequence ID" value="GIY51679.1"/>
    <property type="molecule type" value="Genomic_DNA"/>
</dbReference>